<name>A0A843YXK7_9BURK</name>
<evidence type="ECO:0000313" key="3">
    <source>
        <dbReference type="Proteomes" id="UP000451565"/>
    </source>
</evidence>
<feature type="region of interest" description="Disordered" evidence="1">
    <location>
        <begin position="1"/>
        <end position="42"/>
    </location>
</feature>
<feature type="compositionally biased region" description="Basic residues" evidence="1">
    <location>
        <begin position="1"/>
        <end position="12"/>
    </location>
</feature>
<proteinExistence type="predicted"/>
<keyword evidence="3" id="KW-1185">Reference proteome</keyword>
<dbReference type="EMBL" id="WINI01000006">
    <property type="protein sequence ID" value="MQR01286.1"/>
    <property type="molecule type" value="Genomic_DNA"/>
</dbReference>
<evidence type="ECO:0000256" key="1">
    <source>
        <dbReference type="SAM" id="MobiDB-lite"/>
    </source>
</evidence>
<dbReference type="Proteomes" id="UP000451565">
    <property type="component" value="Unassembled WGS sequence"/>
</dbReference>
<protein>
    <submittedName>
        <fullName evidence="2">Uncharacterized protein</fullName>
    </submittedName>
</protein>
<dbReference type="OrthoDB" id="8912189at2"/>
<comment type="caution">
    <text evidence="2">The sequence shown here is derived from an EMBL/GenBank/DDBJ whole genome shotgun (WGS) entry which is preliminary data.</text>
</comment>
<sequence>MKIKIKLPKSAKPRNPLVAPSKFRKAGTHAPSNPTRHARRDAKHRLYMQLTGRKIEDDA</sequence>
<accession>A0A843YXK7</accession>
<gene>
    <name evidence="2" type="ORF">GEV47_11430</name>
</gene>
<reference evidence="2 3" key="1">
    <citation type="submission" date="2019-10" db="EMBL/GenBank/DDBJ databases">
        <title>Glaciimonas soli sp. nov., a psychrophilic bacterium isolated from the forest soil of a high elevation mountain in Taiwan.</title>
        <authorList>
            <person name="Wang L.-T."/>
            <person name="Shieh W.Y."/>
        </authorList>
    </citation>
    <scope>NUCLEOTIDE SEQUENCE [LARGE SCALE GENOMIC DNA]</scope>
    <source>
        <strain evidence="2 3">GS1</strain>
    </source>
</reference>
<dbReference type="AlphaFoldDB" id="A0A843YXK7"/>
<organism evidence="2 3">
    <name type="scientific">Glaciimonas soli</name>
    <dbReference type="NCBI Taxonomy" id="2590999"/>
    <lineage>
        <taxon>Bacteria</taxon>
        <taxon>Pseudomonadati</taxon>
        <taxon>Pseudomonadota</taxon>
        <taxon>Betaproteobacteria</taxon>
        <taxon>Burkholderiales</taxon>
        <taxon>Oxalobacteraceae</taxon>
        <taxon>Glaciimonas</taxon>
    </lineage>
</organism>
<evidence type="ECO:0000313" key="2">
    <source>
        <dbReference type="EMBL" id="MQR01286.1"/>
    </source>
</evidence>
<dbReference type="RefSeq" id="WP_153234917.1">
    <property type="nucleotide sequence ID" value="NZ_WINI01000006.1"/>
</dbReference>